<accession>A0ACD5VNI1</accession>
<reference evidence="1" key="2">
    <citation type="submission" date="2025-09" db="UniProtKB">
        <authorList>
            <consortium name="EnsemblPlants"/>
        </authorList>
    </citation>
    <scope>IDENTIFICATION</scope>
</reference>
<dbReference type="EnsemblPlants" id="AVESA.00010b.r2.3CG0461410.1">
    <property type="protein sequence ID" value="AVESA.00010b.r2.3CG0461410.1.CDS.1"/>
    <property type="gene ID" value="AVESA.00010b.r2.3CG0461410"/>
</dbReference>
<sequence length="254" mass="26181">MAATLGKVMEEEAAADQQLRQQGSGSKVFSVSRRLTRDSSAGAAPSFRVYYGVASAGAVPFLWESQPGTPKKDASSDSAMPPLTPPPSYYAAAKENVRTSRKGSGGGGRKAGILGYILPRFSMARRRTRPSGSPTSSFSSVSSSSSSSAFSSFRGTQSPACSSMRGGGSRISSGTRAPSACSSMRGRGGYGSSRRMHASSSASSFSDEEETAVAACFGVRAESFRALKACRVAVTVRSALASVGGGHALQTQKV</sequence>
<proteinExistence type="predicted"/>
<evidence type="ECO:0000313" key="2">
    <source>
        <dbReference type="Proteomes" id="UP001732700"/>
    </source>
</evidence>
<protein>
    <submittedName>
        <fullName evidence="1">Uncharacterized protein</fullName>
    </submittedName>
</protein>
<dbReference type="Proteomes" id="UP001732700">
    <property type="component" value="Chromosome 3C"/>
</dbReference>
<name>A0ACD5VNI1_AVESA</name>
<reference evidence="1" key="1">
    <citation type="submission" date="2021-05" db="EMBL/GenBank/DDBJ databases">
        <authorList>
            <person name="Scholz U."/>
            <person name="Mascher M."/>
            <person name="Fiebig A."/>
        </authorList>
    </citation>
    <scope>NUCLEOTIDE SEQUENCE [LARGE SCALE GENOMIC DNA]</scope>
</reference>
<organism evidence="1 2">
    <name type="scientific">Avena sativa</name>
    <name type="common">Oat</name>
    <dbReference type="NCBI Taxonomy" id="4498"/>
    <lineage>
        <taxon>Eukaryota</taxon>
        <taxon>Viridiplantae</taxon>
        <taxon>Streptophyta</taxon>
        <taxon>Embryophyta</taxon>
        <taxon>Tracheophyta</taxon>
        <taxon>Spermatophyta</taxon>
        <taxon>Magnoliopsida</taxon>
        <taxon>Liliopsida</taxon>
        <taxon>Poales</taxon>
        <taxon>Poaceae</taxon>
        <taxon>BOP clade</taxon>
        <taxon>Pooideae</taxon>
        <taxon>Poodae</taxon>
        <taxon>Poeae</taxon>
        <taxon>Poeae Chloroplast Group 1 (Aveneae type)</taxon>
        <taxon>Aveninae</taxon>
        <taxon>Avena</taxon>
    </lineage>
</organism>
<evidence type="ECO:0000313" key="1">
    <source>
        <dbReference type="EnsemblPlants" id="AVESA.00010b.r2.3CG0461410.1.CDS.1"/>
    </source>
</evidence>
<keyword evidence="2" id="KW-1185">Reference proteome</keyword>